<evidence type="ECO:0000313" key="1">
    <source>
        <dbReference type="EMBL" id="OCL08240.1"/>
    </source>
</evidence>
<evidence type="ECO:0000313" key="2">
    <source>
        <dbReference type="Proteomes" id="UP000250140"/>
    </source>
</evidence>
<gene>
    <name evidence="1" type="ORF">AOQ84DRAFT_44893</name>
</gene>
<organism evidence="1 2">
    <name type="scientific">Glonium stellatum</name>
    <dbReference type="NCBI Taxonomy" id="574774"/>
    <lineage>
        <taxon>Eukaryota</taxon>
        <taxon>Fungi</taxon>
        <taxon>Dikarya</taxon>
        <taxon>Ascomycota</taxon>
        <taxon>Pezizomycotina</taxon>
        <taxon>Dothideomycetes</taxon>
        <taxon>Pleosporomycetidae</taxon>
        <taxon>Gloniales</taxon>
        <taxon>Gloniaceae</taxon>
        <taxon>Glonium</taxon>
    </lineage>
</organism>
<dbReference type="AlphaFoldDB" id="A0A8E2JSQ9"/>
<reference evidence="1 2" key="1">
    <citation type="journal article" date="2016" name="Nat. Commun.">
        <title>Ectomycorrhizal ecology is imprinted in the genome of the dominant symbiotic fungus Cenococcum geophilum.</title>
        <authorList>
            <consortium name="DOE Joint Genome Institute"/>
            <person name="Peter M."/>
            <person name="Kohler A."/>
            <person name="Ohm R.A."/>
            <person name="Kuo A."/>
            <person name="Krutzmann J."/>
            <person name="Morin E."/>
            <person name="Arend M."/>
            <person name="Barry K.W."/>
            <person name="Binder M."/>
            <person name="Choi C."/>
            <person name="Clum A."/>
            <person name="Copeland A."/>
            <person name="Grisel N."/>
            <person name="Haridas S."/>
            <person name="Kipfer T."/>
            <person name="LaButti K."/>
            <person name="Lindquist E."/>
            <person name="Lipzen A."/>
            <person name="Maire R."/>
            <person name="Meier B."/>
            <person name="Mihaltcheva S."/>
            <person name="Molinier V."/>
            <person name="Murat C."/>
            <person name="Poggeler S."/>
            <person name="Quandt C.A."/>
            <person name="Sperisen C."/>
            <person name="Tritt A."/>
            <person name="Tisserant E."/>
            <person name="Crous P.W."/>
            <person name="Henrissat B."/>
            <person name="Nehls U."/>
            <person name="Egli S."/>
            <person name="Spatafora J.W."/>
            <person name="Grigoriev I.V."/>
            <person name="Martin F.M."/>
        </authorList>
    </citation>
    <scope>NUCLEOTIDE SEQUENCE [LARGE SCALE GENOMIC DNA]</scope>
    <source>
        <strain evidence="1 2">CBS 207.34</strain>
    </source>
</reference>
<sequence>MADGCRPWPSDGSGEEANTAKGWCSRLTAAPSRTMSAHHDLFMHNCVFRLSTPSARHQVVRPPSDAPASQSPNMQPSIPSVLHSLSVNSPTIANCYIAVCFWSCSHVPEDRCFCCRERGKTDTGMRRHNSSTRLLKLDPSYPSLRPWTAGRGGVVQGGVQGS</sequence>
<dbReference type="EMBL" id="KV749688">
    <property type="protein sequence ID" value="OCL08240.1"/>
    <property type="molecule type" value="Genomic_DNA"/>
</dbReference>
<name>A0A8E2JSQ9_9PEZI</name>
<accession>A0A8E2JSQ9</accession>
<proteinExistence type="predicted"/>
<keyword evidence="2" id="KW-1185">Reference proteome</keyword>
<dbReference type="Proteomes" id="UP000250140">
    <property type="component" value="Unassembled WGS sequence"/>
</dbReference>
<protein>
    <submittedName>
        <fullName evidence="1">Uncharacterized protein</fullName>
    </submittedName>
</protein>